<dbReference type="GO" id="GO:0016491">
    <property type="term" value="F:oxidoreductase activity"/>
    <property type="evidence" value="ECO:0007669"/>
    <property type="project" value="UniProtKB-KW"/>
</dbReference>
<dbReference type="Proteomes" id="UP000257479">
    <property type="component" value="Unassembled WGS sequence"/>
</dbReference>
<dbReference type="InterPro" id="IPR011032">
    <property type="entry name" value="GroES-like_sf"/>
</dbReference>
<reference evidence="6 7" key="1">
    <citation type="journal article" date="2018" name="Nat. Biotechnol.">
        <title>A standardized bacterial taxonomy based on genome phylogeny substantially revises the tree of life.</title>
        <authorList>
            <person name="Parks D.H."/>
            <person name="Chuvochina M."/>
            <person name="Waite D.W."/>
            <person name="Rinke C."/>
            <person name="Skarshewski A."/>
            <person name="Chaumeil P.A."/>
            <person name="Hugenholtz P."/>
        </authorList>
    </citation>
    <scope>NUCLEOTIDE SEQUENCE [LARGE SCALE GENOMIC DNA]</scope>
    <source>
        <strain evidence="6">UBA9152</strain>
    </source>
</reference>
<dbReference type="AlphaFoldDB" id="A0A3C1KGS8"/>
<sequence length="349" mass="36422">MTMRVARTVAREQLAFVELPRPERAPGEVLVRILAVTLCGTDLHIFEDDYPTELPLVQGHELAGVVVETDPDRADLRGARVVIDPVVACGVCHACRAGRPNVCASLSVLGCYEDGGFAEFVAVPATRVHRVPAGLPTEVAALAEPTSIALQAVTRSRPQPGEIALVLGCGPIGLLAALALADRGVIVLAADTDAVRAATARGFGASETFVVAPGFPDAAQQRTIDELTDHAGPIIVIEATGVPASLQNAVRLVASGGRVVQVGISTRTVELSMTDLPYKELDLLGSRNSLGLIPQGLDLLSRHRGAAEQLLTHAFAFDDLADAFAAMADPAVPTGKIVIRMPLAEAVPA</sequence>
<dbReference type="SUPFAM" id="SSF51735">
    <property type="entry name" value="NAD(P)-binding Rossmann-fold domains"/>
    <property type="match status" value="1"/>
</dbReference>
<dbReference type="PANTHER" id="PTHR43401">
    <property type="entry name" value="L-THREONINE 3-DEHYDROGENASE"/>
    <property type="match status" value="1"/>
</dbReference>
<dbReference type="RefSeq" id="WP_056518868.1">
    <property type="nucleotide sequence ID" value="NZ_DAIQHQ010000006.1"/>
</dbReference>
<gene>
    <name evidence="6" type="ORF">DCP95_12865</name>
</gene>
<evidence type="ECO:0000256" key="4">
    <source>
        <dbReference type="ARBA" id="ARBA00023002"/>
    </source>
</evidence>
<keyword evidence="2" id="KW-0479">Metal-binding</keyword>
<dbReference type="SMART" id="SM00829">
    <property type="entry name" value="PKS_ER"/>
    <property type="match status" value="1"/>
</dbReference>
<organism evidence="6 7">
    <name type="scientific">Microbacterium ginsengisoli</name>
    <dbReference type="NCBI Taxonomy" id="400772"/>
    <lineage>
        <taxon>Bacteria</taxon>
        <taxon>Bacillati</taxon>
        <taxon>Actinomycetota</taxon>
        <taxon>Actinomycetes</taxon>
        <taxon>Micrococcales</taxon>
        <taxon>Microbacteriaceae</taxon>
        <taxon>Microbacterium</taxon>
    </lineage>
</organism>
<name>A0A3C1KGS8_9MICO</name>
<dbReference type="InterPro" id="IPR020843">
    <property type="entry name" value="ER"/>
</dbReference>
<evidence type="ECO:0000256" key="2">
    <source>
        <dbReference type="ARBA" id="ARBA00022723"/>
    </source>
</evidence>
<evidence type="ECO:0000256" key="3">
    <source>
        <dbReference type="ARBA" id="ARBA00022833"/>
    </source>
</evidence>
<dbReference type="InterPro" id="IPR013149">
    <property type="entry name" value="ADH-like_C"/>
</dbReference>
<dbReference type="InterPro" id="IPR036291">
    <property type="entry name" value="NAD(P)-bd_dom_sf"/>
</dbReference>
<evidence type="ECO:0000256" key="1">
    <source>
        <dbReference type="ARBA" id="ARBA00001947"/>
    </source>
</evidence>
<keyword evidence="4" id="KW-0560">Oxidoreductase</keyword>
<dbReference type="Gene3D" id="3.90.180.10">
    <property type="entry name" value="Medium-chain alcohol dehydrogenases, catalytic domain"/>
    <property type="match status" value="1"/>
</dbReference>
<dbReference type="PANTHER" id="PTHR43401:SF2">
    <property type="entry name" value="L-THREONINE 3-DEHYDROGENASE"/>
    <property type="match status" value="1"/>
</dbReference>
<evidence type="ECO:0000313" key="6">
    <source>
        <dbReference type="EMBL" id="HAN25436.1"/>
    </source>
</evidence>
<dbReference type="Gene3D" id="3.40.50.720">
    <property type="entry name" value="NAD(P)-binding Rossmann-like Domain"/>
    <property type="match status" value="1"/>
</dbReference>
<protein>
    <submittedName>
        <fullName evidence="6">2-deoxy-scyllo-inosamine dehydrogenase</fullName>
    </submittedName>
</protein>
<dbReference type="InterPro" id="IPR013154">
    <property type="entry name" value="ADH-like_N"/>
</dbReference>
<comment type="cofactor">
    <cofactor evidence="1">
        <name>Zn(2+)</name>
        <dbReference type="ChEBI" id="CHEBI:29105"/>
    </cofactor>
</comment>
<dbReference type="InterPro" id="IPR050129">
    <property type="entry name" value="Zn_alcohol_dh"/>
</dbReference>
<accession>A0A3C1KGS8</accession>
<dbReference type="Pfam" id="PF08240">
    <property type="entry name" value="ADH_N"/>
    <property type="match status" value="1"/>
</dbReference>
<dbReference type="Pfam" id="PF00107">
    <property type="entry name" value="ADH_zinc_N"/>
    <property type="match status" value="1"/>
</dbReference>
<dbReference type="SUPFAM" id="SSF50129">
    <property type="entry name" value="GroES-like"/>
    <property type="match status" value="1"/>
</dbReference>
<comment type="caution">
    <text evidence="6">The sequence shown here is derived from an EMBL/GenBank/DDBJ whole genome shotgun (WGS) entry which is preliminary data.</text>
</comment>
<feature type="domain" description="Enoyl reductase (ER)" evidence="5">
    <location>
        <begin position="10"/>
        <end position="339"/>
    </location>
</feature>
<keyword evidence="3" id="KW-0862">Zinc</keyword>
<evidence type="ECO:0000313" key="7">
    <source>
        <dbReference type="Proteomes" id="UP000257479"/>
    </source>
</evidence>
<proteinExistence type="predicted"/>
<dbReference type="GO" id="GO:0046872">
    <property type="term" value="F:metal ion binding"/>
    <property type="evidence" value="ECO:0007669"/>
    <property type="project" value="UniProtKB-KW"/>
</dbReference>
<dbReference type="EMBL" id="DMNG01000223">
    <property type="protein sequence ID" value="HAN25436.1"/>
    <property type="molecule type" value="Genomic_DNA"/>
</dbReference>
<evidence type="ECO:0000259" key="5">
    <source>
        <dbReference type="SMART" id="SM00829"/>
    </source>
</evidence>